<dbReference type="GO" id="GO:0016874">
    <property type="term" value="F:ligase activity"/>
    <property type="evidence" value="ECO:0007669"/>
    <property type="project" value="UniProtKB-KW"/>
</dbReference>
<proteinExistence type="predicted"/>
<dbReference type="Pfam" id="PF00501">
    <property type="entry name" value="AMP-binding"/>
    <property type="match status" value="1"/>
</dbReference>
<dbReference type="SUPFAM" id="SSF56801">
    <property type="entry name" value="Acetyl-CoA synthetase-like"/>
    <property type="match status" value="1"/>
</dbReference>
<reference evidence="3" key="1">
    <citation type="submission" date="2018-06" db="EMBL/GenBank/DDBJ databases">
        <authorList>
            <person name="Zhirakovskaya E."/>
        </authorList>
    </citation>
    <scope>NUCLEOTIDE SEQUENCE</scope>
</reference>
<dbReference type="InterPro" id="IPR020845">
    <property type="entry name" value="AMP-binding_CS"/>
</dbReference>
<gene>
    <name evidence="3" type="ORF">MNBD_NITROSPINAE04-422</name>
</gene>
<evidence type="ECO:0000313" key="3">
    <source>
        <dbReference type="EMBL" id="VAX25294.1"/>
    </source>
</evidence>
<dbReference type="Gene3D" id="3.40.50.1820">
    <property type="entry name" value="alpha/beta hydrolase"/>
    <property type="match status" value="1"/>
</dbReference>
<feature type="domain" description="AB hydrolase-1" evidence="2">
    <location>
        <begin position="37"/>
        <end position="279"/>
    </location>
</feature>
<evidence type="ECO:0000259" key="1">
    <source>
        <dbReference type="Pfam" id="PF00501"/>
    </source>
</evidence>
<dbReference type="Gene3D" id="3.40.50.12780">
    <property type="entry name" value="N-terminal domain of ligase-like"/>
    <property type="match status" value="1"/>
</dbReference>
<dbReference type="InterPro" id="IPR000873">
    <property type="entry name" value="AMP-dep_synth/lig_dom"/>
</dbReference>
<dbReference type="NCBIfam" id="NF006754">
    <property type="entry name" value="PRK09274.1"/>
    <property type="match status" value="1"/>
</dbReference>
<name>A0A3B1CMS3_9ZZZZ</name>
<organism evidence="3">
    <name type="scientific">hydrothermal vent metagenome</name>
    <dbReference type="NCBI Taxonomy" id="652676"/>
    <lineage>
        <taxon>unclassified sequences</taxon>
        <taxon>metagenomes</taxon>
        <taxon>ecological metagenomes</taxon>
    </lineage>
</organism>
<dbReference type="PANTHER" id="PTHR43767">
    <property type="entry name" value="LONG-CHAIN-FATTY-ACID--COA LIGASE"/>
    <property type="match status" value="1"/>
</dbReference>
<protein>
    <submittedName>
        <fullName evidence="3">AMP-dependent synthetase/ligase in alkane synthesis cluster</fullName>
    </submittedName>
</protein>
<dbReference type="SUPFAM" id="SSF53474">
    <property type="entry name" value="alpha/beta-Hydrolases"/>
    <property type="match status" value="1"/>
</dbReference>
<feature type="domain" description="AMP-dependent synthetase/ligase" evidence="1">
    <location>
        <begin position="308"/>
        <end position="696"/>
    </location>
</feature>
<dbReference type="InterPro" id="IPR000073">
    <property type="entry name" value="AB_hydrolase_1"/>
</dbReference>
<dbReference type="PROSITE" id="PS00455">
    <property type="entry name" value="AMP_BINDING"/>
    <property type="match status" value="1"/>
</dbReference>
<dbReference type="InterPro" id="IPR042099">
    <property type="entry name" value="ANL_N_sf"/>
</dbReference>
<dbReference type="EMBL" id="UOGA01000295">
    <property type="protein sequence ID" value="VAX25294.1"/>
    <property type="molecule type" value="Genomic_DNA"/>
</dbReference>
<dbReference type="InterPro" id="IPR050237">
    <property type="entry name" value="ATP-dep_AMP-bd_enzyme"/>
</dbReference>
<keyword evidence="3" id="KW-0436">Ligase</keyword>
<dbReference type="InterPro" id="IPR029058">
    <property type="entry name" value="AB_hydrolase_fold"/>
</dbReference>
<dbReference type="Pfam" id="PF00561">
    <property type="entry name" value="Abhydrolase_1"/>
    <property type="match status" value="1"/>
</dbReference>
<dbReference type="PANTHER" id="PTHR43767:SF1">
    <property type="entry name" value="NONRIBOSOMAL PEPTIDE SYNTHASE PES1 (EUROFUNG)-RELATED"/>
    <property type="match status" value="1"/>
</dbReference>
<sequence length="849" mass="94683">MNFKPDTIKSEYPFTPKTLDIDGFKLSYLDEGSPGAPALVLVHGNPTWSFYYRKLVVSLKDRYRVIVPDHIGCGLSGKPQDYNYTLDTHIENLTKLLDHLELDTFSMGVHDWGGAIGFGYAVTHPGKIKSLIVFNTAAFVSARIPFRIKICRIPLFGDIAVRGLNAFSKTALMGMATEKKDRFTKEVKAGYLGPYGTWRDRIAIHRFVQDIPLGPKDKSYETLKKIEEGLALFKESPMMIFWGMRDFCFDSVFLEGWTSRFPQASVHRFEDAGHYVVEDAYEKIVPAMREFLEERPSGSCNIALYLVENAKKNPDKTAVTYPSGRDENGKVIYITWTFGQLNNECDRYAKGFQNIGIKKGTRVLLMVQPGFEFIALCFALFKTGAVPVLIDPGMGKSSLLDCVVKAEPEAMVAIPKAHFARLLYRSKFQSIKTFVTVGRRWLWGGHSAEKLKRGFDGPFETVETKSGDPSAILFTTGSTGPPKGVLYEHGMFDAQVRMIRKQYGVDDTDVDLPAFPLFALFSIAMGMGVVIPDMDPTRPASVDPEKIVEEINDNSVTFTFGSPAIWSKVSLHCVEQDIKLPTLKRVLMAGAPVSAEIHERLLNHVLADDAFTFTPFGATESLPVCDIDGHEVLEKTVEMTNKGMGTCVGRPLKGMSVKIIKISDDPIAEWSDSLKVPTGEIGEIAVSGPVVTKQYFHDEAKTRMAKIIDHKTGAVIHRMGDVGYLDGEGRLWFCGRKNHRVVTPGGTLYTIQCEAIFNLHPDVFRTALVGLNDAPNQRPVIIAELNKDANAKDEARISKELLELGAKNPLTDSIHDVLFHPQFPTDIRHNAKIFREKLKDWAQSRIPPD</sequence>
<dbReference type="AlphaFoldDB" id="A0A3B1CMS3"/>
<accession>A0A3B1CMS3</accession>
<evidence type="ECO:0000259" key="2">
    <source>
        <dbReference type="Pfam" id="PF00561"/>
    </source>
</evidence>